<dbReference type="PANTHER" id="PTHR45639:SF10">
    <property type="entry name" value="HEAT SHOCK 70 KDA PROTEIN 16 ISOFORM X1"/>
    <property type="match status" value="1"/>
</dbReference>
<dbReference type="GO" id="GO:0005524">
    <property type="term" value="F:ATP binding"/>
    <property type="evidence" value="ECO:0007669"/>
    <property type="project" value="UniProtKB-KW"/>
</dbReference>
<dbReference type="InterPro" id="IPR043129">
    <property type="entry name" value="ATPase_NBD"/>
</dbReference>
<evidence type="ECO:0008006" key="6">
    <source>
        <dbReference type="Google" id="ProtNLM"/>
    </source>
</evidence>
<dbReference type="EMBL" id="JAXIOK010000006">
    <property type="protein sequence ID" value="KAK4767811.1"/>
    <property type="molecule type" value="Genomic_DNA"/>
</dbReference>
<gene>
    <name evidence="4" type="ORF">SAY87_002952</name>
</gene>
<feature type="region of interest" description="Disordered" evidence="3">
    <location>
        <begin position="350"/>
        <end position="398"/>
    </location>
</feature>
<feature type="compositionally biased region" description="Polar residues" evidence="3">
    <location>
        <begin position="370"/>
        <end position="386"/>
    </location>
</feature>
<evidence type="ECO:0000256" key="3">
    <source>
        <dbReference type="SAM" id="MobiDB-lite"/>
    </source>
</evidence>
<dbReference type="InterPro" id="IPR029047">
    <property type="entry name" value="HSP70_peptide-bd_sf"/>
</dbReference>
<evidence type="ECO:0000313" key="5">
    <source>
        <dbReference type="Proteomes" id="UP001345219"/>
    </source>
</evidence>
<proteinExistence type="predicted"/>
<dbReference type="Gene3D" id="3.30.420.40">
    <property type="match status" value="2"/>
</dbReference>
<sequence length="398" mass="43908">MLFAHLKEIMEKNMGMPISDCVIGVPSYFVDWQRRAYLNAASIAGLKPLRLIHDCTATALSYGIYKFDFSNRGPTYIAFIDIGHCDTQVCIASFKSGQMKILSHGFDCNLGGRDFDEILLVHFAEEFKQWYGMDVYSNTKASLRLRAACEKLKKILSANVEAPLNIECLMDKKDVKGRIKREEFEKLVSGLLERITAPCKKALADARLSAESIHSIELVGSGSRIPAISKMLATFFGREPSRKLNASECVARGCALQCAMLSPAFRVREYEDLTVCCSQKASLQRSSSFYLESFYANADVLPSDTSVNIGSFMIGPLKGSHGEKTRVKVRIQLNLHGIVSVDSATLAEDNAHSSVAGEDTGQNAERVKSDFTSVNDNPENDISASLASAHDMGREREQ</sequence>
<keyword evidence="2" id="KW-0067">ATP-binding</keyword>
<dbReference type="FunFam" id="3.30.420.40:FF:000171">
    <property type="entry name" value="Heat shock 70 kDa protein 4"/>
    <property type="match status" value="1"/>
</dbReference>
<evidence type="ECO:0000313" key="4">
    <source>
        <dbReference type="EMBL" id="KAK4767811.1"/>
    </source>
</evidence>
<dbReference type="Gene3D" id="2.60.34.10">
    <property type="entry name" value="Substrate Binding Domain Of DNAk, Chain A, domain 1"/>
    <property type="match status" value="1"/>
</dbReference>
<name>A0AAN7KPL4_9MYRT</name>
<dbReference type="AlphaFoldDB" id="A0AAN7KPL4"/>
<comment type="caution">
    <text evidence="4">The sequence shown here is derived from an EMBL/GenBank/DDBJ whole genome shotgun (WGS) entry which is preliminary data.</text>
</comment>
<reference evidence="4 5" key="1">
    <citation type="journal article" date="2023" name="Hortic Res">
        <title>Pangenome of water caltrop reveals structural variations and asymmetric subgenome divergence after allopolyploidization.</title>
        <authorList>
            <person name="Zhang X."/>
            <person name="Chen Y."/>
            <person name="Wang L."/>
            <person name="Yuan Y."/>
            <person name="Fang M."/>
            <person name="Shi L."/>
            <person name="Lu R."/>
            <person name="Comes H.P."/>
            <person name="Ma Y."/>
            <person name="Chen Y."/>
            <person name="Huang G."/>
            <person name="Zhou Y."/>
            <person name="Zheng Z."/>
            <person name="Qiu Y."/>
        </authorList>
    </citation>
    <scope>NUCLEOTIDE SEQUENCE [LARGE SCALE GENOMIC DNA]</scope>
    <source>
        <tissue evidence="4">Roots</tissue>
    </source>
</reference>
<dbReference type="Proteomes" id="UP001345219">
    <property type="component" value="Chromosome 3"/>
</dbReference>
<dbReference type="PRINTS" id="PR00301">
    <property type="entry name" value="HEATSHOCK70"/>
</dbReference>
<keyword evidence="1" id="KW-0547">Nucleotide-binding</keyword>
<dbReference type="GO" id="GO:0005634">
    <property type="term" value="C:nucleus"/>
    <property type="evidence" value="ECO:0007669"/>
    <property type="project" value="TreeGrafter"/>
</dbReference>
<protein>
    <recommendedName>
        <fullName evidence="6">Heat shock 70 kDa protein 16</fullName>
    </recommendedName>
</protein>
<dbReference type="GO" id="GO:0140662">
    <property type="term" value="F:ATP-dependent protein folding chaperone"/>
    <property type="evidence" value="ECO:0007669"/>
    <property type="project" value="InterPro"/>
</dbReference>
<evidence type="ECO:0000256" key="2">
    <source>
        <dbReference type="ARBA" id="ARBA00022840"/>
    </source>
</evidence>
<evidence type="ECO:0000256" key="1">
    <source>
        <dbReference type="ARBA" id="ARBA00022741"/>
    </source>
</evidence>
<dbReference type="Pfam" id="PF00012">
    <property type="entry name" value="HSP70"/>
    <property type="match status" value="1"/>
</dbReference>
<dbReference type="FunFam" id="3.90.640.10:FF:000004">
    <property type="entry name" value="Heat shock 70 kDa protein 4"/>
    <property type="match status" value="1"/>
</dbReference>
<accession>A0AAN7KPL4</accession>
<keyword evidence="5" id="KW-1185">Reference proteome</keyword>
<dbReference type="Gene3D" id="3.90.640.10">
    <property type="entry name" value="Actin, Chain A, domain 4"/>
    <property type="match status" value="1"/>
</dbReference>
<dbReference type="SUPFAM" id="SSF53067">
    <property type="entry name" value="Actin-like ATPase domain"/>
    <property type="match status" value="2"/>
</dbReference>
<dbReference type="PANTHER" id="PTHR45639">
    <property type="entry name" value="HSC70CB, ISOFORM G-RELATED"/>
    <property type="match status" value="1"/>
</dbReference>
<dbReference type="InterPro" id="IPR013126">
    <property type="entry name" value="Hsp_70_fam"/>
</dbReference>
<dbReference type="GO" id="GO:0005829">
    <property type="term" value="C:cytosol"/>
    <property type="evidence" value="ECO:0007669"/>
    <property type="project" value="TreeGrafter"/>
</dbReference>
<organism evidence="4 5">
    <name type="scientific">Trapa incisa</name>
    <dbReference type="NCBI Taxonomy" id="236973"/>
    <lineage>
        <taxon>Eukaryota</taxon>
        <taxon>Viridiplantae</taxon>
        <taxon>Streptophyta</taxon>
        <taxon>Embryophyta</taxon>
        <taxon>Tracheophyta</taxon>
        <taxon>Spermatophyta</taxon>
        <taxon>Magnoliopsida</taxon>
        <taxon>eudicotyledons</taxon>
        <taxon>Gunneridae</taxon>
        <taxon>Pentapetalae</taxon>
        <taxon>rosids</taxon>
        <taxon>malvids</taxon>
        <taxon>Myrtales</taxon>
        <taxon>Lythraceae</taxon>
        <taxon>Trapa</taxon>
    </lineage>
</organism>